<dbReference type="AlphaFoldDB" id="A0A0D1ZVE0"/>
<dbReference type="STRING" id="253628.A0A0D1ZVE0"/>
<dbReference type="PANTHER" id="PTHR42345:SF1">
    <property type="entry name" value="VTC DOMAIN-CONTAINING PROTEIN"/>
    <property type="match status" value="1"/>
</dbReference>
<reference evidence="2 3" key="1">
    <citation type="submission" date="2015-01" db="EMBL/GenBank/DDBJ databases">
        <title>The Genome Sequence of Ochroconis gallopava CBS43764.</title>
        <authorList>
            <consortium name="The Broad Institute Genomics Platform"/>
            <person name="Cuomo C."/>
            <person name="de Hoog S."/>
            <person name="Gorbushina A."/>
            <person name="Stielow B."/>
            <person name="Teixiera M."/>
            <person name="Abouelleil A."/>
            <person name="Chapman S.B."/>
            <person name="Priest M."/>
            <person name="Young S.K."/>
            <person name="Wortman J."/>
            <person name="Nusbaum C."/>
            <person name="Birren B."/>
        </authorList>
    </citation>
    <scope>NUCLEOTIDE SEQUENCE [LARGE SCALE GENOMIC DNA]</scope>
    <source>
        <strain evidence="2 3">CBS 43764</strain>
    </source>
</reference>
<accession>A0A0D1ZVE0</accession>
<dbReference type="Proteomes" id="UP000053259">
    <property type="component" value="Unassembled WGS sequence"/>
</dbReference>
<keyword evidence="3" id="KW-1185">Reference proteome</keyword>
<feature type="region of interest" description="Disordered" evidence="1">
    <location>
        <begin position="1"/>
        <end position="52"/>
    </location>
</feature>
<name>A0A0D1ZVE0_9PEZI</name>
<dbReference type="PANTHER" id="PTHR42345">
    <property type="entry name" value="TPR_REGION DOMAIN-CONTAINING PROTEIN"/>
    <property type="match status" value="1"/>
</dbReference>
<dbReference type="OrthoDB" id="6493944at2759"/>
<protein>
    <submittedName>
        <fullName evidence="2">Uncharacterized protein</fullName>
    </submittedName>
</protein>
<gene>
    <name evidence="2" type="ORF">PV09_09735</name>
</gene>
<dbReference type="GeneID" id="27317708"/>
<feature type="region of interest" description="Disordered" evidence="1">
    <location>
        <begin position="79"/>
        <end position="203"/>
    </location>
</feature>
<proteinExistence type="predicted"/>
<evidence type="ECO:0000313" key="2">
    <source>
        <dbReference type="EMBL" id="KIV98447.1"/>
    </source>
</evidence>
<feature type="region of interest" description="Disordered" evidence="1">
    <location>
        <begin position="806"/>
        <end position="825"/>
    </location>
</feature>
<dbReference type="InParanoid" id="A0A0D1ZVE0"/>
<dbReference type="VEuPathDB" id="FungiDB:PV09_09735"/>
<feature type="compositionally biased region" description="Low complexity" evidence="1">
    <location>
        <begin position="136"/>
        <end position="154"/>
    </location>
</feature>
<organism evidence="2 3">
    <name type="scientific">Verruconis gallopava</name>
    <dbReference type="NCBI Taxonomy" id="253628"/>
    <lineage>
        <taxon>Eukaryota</taxon>
        <taxon>Fungi</taxon>
        <taxon>Dikarya</taxon>
        <taxon>Ascomycota</taxon>
        <taxon>Pezizomycotina</taxon>
        <taxon>Dothideomycetes</taxon>
        <taxon>Pleosporomycetidae</taxon>
        <taxon>Venturiales</taxon>
        <taxon>Sympoventuriaceae</taxon>
        <taxon>Verruconis</taxon>
    </lineage>
</organism>
<evidence type="ECO:0000256" key="1">
    <source>
        <dbReference type="SAM" id="MobiDB-lite"/>
    </source>
</evidence>
<sequence>MAIFSDRPAPASSRRYSPQYDAHHLCDAGLVPPPKHSAHTAMDPDPRQRNGRVAGLDEAWRYQQQPNLQKHHYEHSPVHISMPRNGVVPPPAPNPPRVRHDAGYEQAVRRSPQQRVVSNPAGVYRSGYPSPASLPSHSRSYSGPGSRPSSSHASDGPPLAPPPPLSFLSHVRNQRRRSSNTRDGQPKVLSRRSKLWPPEGYHKRDGLTLKEAEKLITRGASTFTGYAHNIKHAPEGHFRFFAVMDEESGTRTDRATFDHASFESITLSMHGAPSSRFPWMSLEQPSMAFAFGKSPGTTTLTYYIGKSGSLQPPVAFGSKVKPRKMKLINILERLRDLQMQGLQDEENFVQTYHFLYEKLIEDPDREDSPHYERALQIADLITVLSNPDWIDFSLPRYQVVAKFFDSHDEKIRRRFFHQLLLATELYLRIEAPVHEERAKALLLEQIPPKVAWDLALARRWLEHMSIERMALSETQSTFSFTLMSKRQQKEALWHFAQLLKWPNLGELNYILEEKDAYEKSIEDRSADALSWFTGVVLPGPTLPWLLMNTLIDCDRDTGDELTTLTHIHPNSGFQYRANTYWSTQCIVGKVLGASRGVRQAAGWIGPCYYTPELERAQCVVVRQLEPLDRLLTSYDVNSMHERTAPLGPDADKYPVGDYDLIVPNTNVVEDIIRIQKLSFNPRIPNNPNRVVSQSCDECRSGSKVFDAAIVFAFAEKSLPIRLRYNVDFVMAFPCAYGPHPLYHEYKHRIIRVDDGLAELTNWPARNGLSRTSARASRSRKVSPTVEGDDANDRLLVSRADMALSLNQPEPRIGDDSSSTSTPSDENGLVREVLVIEAFGVSDNEVFARAWCAQYGVGAVIANVRETCVACAVREAFAAGLTVTILTEGGSEKEEDRVTM</sequence>
<dbReference type="HOGENOM" id="CLU_015126_0_0_1"/>
<dbReference type="EMBL" id="KN847681">
    <property type="protein sequence ID" value="KIV98447.1"/>
    <property type="molecule type" value="Genomic_DNA"/>
</dbReference>
<feature type="compositionally biased region" description="Low complexity" evidence="1">
    <location>
        <begin position="815"/>
        <end position="824"/>
    </location>
</feature>
<evidence type="ECO:0000313" key="3">
    <source>
        <dbReference type="Proteomes" id="UP000053259"/>
    </source>
</evidence>
<dbReference type="RefSeq" id="XP_016208317.1">
    <property type="nucleotide sequence ID" value="XM_016363849.1"/>
</dbReference>